<dbReference type="Pfam" id="PF20514">
    <property type="entry name" value="WHD_ROXA"/>
    <property type="match status" value="1"/>
</dbReference>
<dbReference type="InterPro" id="IPR003347">
    <property type="entry name" value="JmjC_dom"/>
</dbReference>
<feature type="domain" description="JmjC" evidence="6">
    <location>
        <begin position="94"/>
        <end position="220"/>
    </location>
</feature>
<evidence type="ECO:0000313" key="8">
    <source>
        <dbReference type="Proteomes" id="UP001500547"/>
    </source>
</evidence>
<evidence type="ECO:0000256" key="4">
    <source>
        <dbReference type="ARBA" id="ARBA00023002"/>
    </source>
</evidence>
<dbReference type="RefSeq" id="WP_345530827.1">
    <property type="nucleotide sequence ID" value="NZ_BAABLD010000001.1"/>
</dbReference>
<evidence type="ECO:0000256" key="5">
    <source>
        <dbReference type="ARBA" id="ARBA00023004"/>
    </source>
</evidence>
<evidence type="ECO:0000256" key="1">
    <source>
        <dbReference type="ARBA" id="ARBA00001954"/>
    </source>
</evidence>
<dbReference type="InterPro" id="IPR039994">
    <property type="entry name" value="NO66-like"/>
</dbReference>
<dbReference type="PANTHER" id="PTHR13096:SF8">
    <property type="entry name" value="RIBOSOMAL OXYGENASE 1"/>
    <property type="match status" value="1"/>
</dbReference>
<evidence type="ECO:0000259" key="6">
    <source>
        <dbReference type="PROSITE" id="PS51184"/>
    </source>
</evidence>
<gene>
    <name evidence="7" type="ORF">GCM10025770_00670</name>
</gene>
<proteinExistence type="predicted"/>
<dbReference type="Proteomes" id="UP001500547">
    <property type="component" value="Unassembled WGS sequence"/>
</dbReference>
<dbReference type="Pfam" id="PF08007">
    <property type="entry name" value="JmjC_2"/>
    <property type="match status" value="1"/>
</dbReference>
<dbReference type="SUPFAM" id="SSF51197">
    <property type="entry name" value="Clavaminate synthase-like"/>
    <property type="match status" value="1"/>
</dbReference>
<keyword evidence="8" id="KW-1185">Reference proteome</keyword>
<keyword evidence="3" id="KW-0223">Dioxygenase</keyword>
<sequence>MNAQLLGGISPQQFLDEYWQKQPLLVRQAVPGFQGLISPADTRNFACQEDQEARLVWKDQSQWHMLHAPLRKRDFPKSGPWTVLLQGLNLILPEADELLRQFSFIPYARLDDLMVSYATDGGGVGPHFDSYDVFLLQGMGKRRWRVSAQTDLTLVEDAPLRILQHFKATREWVLEPGDMLYLPPKYAHDGVAIGECMTYSIGFRAPSARELTTAFLGYLEEKLSQEGMYSDPDLRATATPAKLPEQMSERVAAMLARIKWAQRDVGDFLGTYLSEPKQHVFFDPPREELSPTAFRRAALKRGIRLDLRSQMLYRPGRFYLNGEIFVVPQNDAKLFRRLANERTATELDGLSVNSWSLLWEWYDEGFLHLQGGGRKA</sequence>
<organism evidence="7 8">
    <name type="scientific">Viridibacterium curvum</name>
    <dbReference type="NCBI Taxonomy" id="1101404"/>
    <lineage>
        <taxon>Bacteria</taxon>
        <taxon>Pseudomonadati</taxon>
        <taxon>Pseudomonadota</taxon>
        <taxon>Betaproteobacteria</taxon>
        <taxon>Rhodocyclales</taxon>
        <taxon>Rhodocyclaceae</taxon>
        <taxon>Viridibacterium</taxon>
    </lineage>
</organism>
<evidence type="ECO:0000256" key="2">
    <source>
        <dbReference type="ARBA" id="ARBA00022723"/>
    </source>
</evidence>
<dbReference type="EMBL" id="BAABLD010000001">
    <property type="protein sequence ID" value="GAA5157445.1"/>
    <property type="molecule type" value="Genomic_DNA"/>
</dbReference>
<accession>A0ABP9Q636</accession>
<reference evidence="8" key="1">
    <citation type="journal article" date="2019" name="Int. J. Syst. Evol. Microbiol.">
        <title>The Global Catalogue of Microorganisms (GCM) 10K type strain sequencing project: providing services to taxonomists for standard genome sequencing and annotation.</title>
        <authorList>
            <consortium name="The Broad Institute Genomics Platform"/>
            <consortium name="The Broad Institute Genome Sequencing Center for Infectious Disease"/>
            <person name="Wu L."/>
            <person name="Ma J."/>
        </authorList>
    </citation>
    <scope>NUCLEOTIDE SEQUENCE [LARGE SCALE GENOMIC DNA]</scope>
    <source>
        <strain evidence="8">JCM 18715</strain>
    </source>
</reference>
<dbReference type="PROSITE" id="PS51184">
    <property type="entry name" value="JMJC"/>
    <property type="match status" value="1"/>
</dbReference>
<protein>
    <submittedName>
        <fullName evidence="7">Cupin domain-containing protein</fullName>
    </submittedName>
</protein>
<evidence type="ECO:0000313" key="7">
    <source>
        <dbReference type="EMBL" id="GAA5157445.1"/>
    </source>
</evidence>
<comment type="caution">
    <text evidence="7">The sequence shown here is derived from an EMBL/GenBank/DDBJ whole genome shotgun (WGS) entry which is preliminary data.</text>
</comment>
<dbReference type="Gene3D" id="3.40.366.30">
    <property type="entry name" value="50S ribosomal protein L16 arginine hydroxylase, Chain A, Domain 2"/>
    <property type="match status" value="1"/>
</dbReference>
<dbReference type="SMART" id="SM00558">
    <property type="entry name" value="JmjC"/>
    <property type="match status" value="1"/>
</dbReference>
<dbReference type="InterPro" id="IPR046799">
    <property type="entry name" value="ROXA-like_wH"/>
</dbReference>
<keyword evidence="5" id="KW-0408">Iron</keyword>
<name>A0ABP9Q636_9RHOO</name>
<keyword evidence="4" id="KW-0560">Oxidoreductase</keyword>
<dbReference type="Gene3D" id="2.60.120.650">
    <property type="entry name" value="Cupin"/>
    <property type="match status" value="1"/>
</dbReference>
<dbReference type="PANTHER" id="PTHR13096">
    <property type="entry name" value="MINA53 MYC INDUCED NUCLEAR ANTIGEN"/>
    <property type="match status" value="1"/>
</dbReference>
<evidence type="ECO:0000256" key="3">
    <source>
        <dbReference type="ARBA" id="ARBA00022964"/>
    </source>
</evidence>
<comment type="cofactor">
    <cofactor evidence="1">
        <name>Fe(2+)</name>
        <dbReference type="ChEBI" id="CHEBI:29033"/>
    </cofactor>
</comment>
<keyword evidence="2" id="KW-0479">Metal-binding</keyword>